<name>A0AAV3TC21_9EURY</name>
<comment type="caution">
    <text evidence="1">The sequence shown here is derived from an EMBL/GenBank/DDBJ whole genome shotgun (WGS) entry which is preliminary data.</text>
</comment>
<sequence>MSDAVVFDAEPILAYLNDEPGSVAVEEWFDRVASGEIDVNDASIERFGDEPA</sequence>
<organism evidence="1 2">
    <name type="scientific">Natronoarchaeum mannanilyticum</name>
    <dbReference type="NCBI Taxonomy" id="926360"/>
    <lineage>
        <taxon>Archaea</taxon>
        <taxon>Methanobacteriati</taxon>
        <taxon>Methanobacteriota</taxon>
        <taxon>Stenosarchaea group</taxon>
        <taxon>Halobacteria</taxon>
        <taxon>Halobacteriales</taxon>
        <taxon>Natronoarchaeaceae</taxon>
    </lineage>
</organism>
<protein>
    <recommendedName>
        <fullName evidence="3">Type II toxin-antitoxin system VapC family toxin</fullName>
    </recommendedName>
</protein>
<evidence type="ECO:0000313" key="1">
    <source>
        <dbReference type="EMBL" id="GAA0676666.1"/>
    </source>
</evidence>
<reference evidence="1 2" key="1">
    <citation type="journal article" date="2019" name="Int. J. Syst. Evol. Microbiol.">
        <title>The Global Catalogue of Microorganisms (GCM) 10K type strain sequencing project: providing services to taxonomists for standard genome sequencing and annotation.</title>
        <authorList>
            <consortium name="The Broad Institute Genomics Platform"/>
            <consortium name="The Broad Institute Genome Sequencing Center for Infectious Disease"/>
            <person name="Wu L."/>
            <person name="Ma J."/>
        </authorList>
    </citation>
    <scope>NUCLEOTIDE SEQUENCE [LARGE SCALE GENOMIC DNA]</scope>
    <source>
        <strain evidence="1 2">JCM 16328</strain>
    </source>
</reference>
<accession>A0AAV3TC21</accession>
<evidence type="ECO:0000313" key="2">
    <source>
        <dbReference type="Proteomes" id="UP001500420"/>
    </source>
</evidence>
<gene>
    <name evidence="1" type="ORF">GCM10009020_25640</name>
</gene>
<dbReference type="EMBL" id="BAAADV010000006">
    <property type="protein sequence ID" value="GAA0676666.1"/>
    <property type="molecule type" value="Genomic_DNA"/>
</dbReference>
<dbReference type="AlphaFoldDB" id="A0AAV3TC21"/>
<dbReference type="Proteomes" id="UP001500420">
    <property type="component" value="Unassembled WGS sequence"/>
</dbReference>
<evidence type="ECO:0008006" key="3">
    <source>
        <dbReference type="Google" id="ProtNLM"/>
    </source>
</evidence>
<proteinExistence type="predicted"/>
<dbReference type="RefSeq" id="WP_343774438.1">
    <property type="nucleotide sequence ID" value="NZ_BAAADV010000006.1"/>
</dbReference>
<keyword evidence="2" id="KW-1185">Reference proteome</keyword>